<accession>A0A1X7EHB3</accession>
<dbReference type="AlphaFoldDB" id="A0A1X7EHB3"/>
<organism evidence="1 2">
    <name type="scientific">Desulfovibrio gilichinskyi</name>
    <dbReference type="NCBI Taxonomy" id="1519643"/>
    <lineage>
        <taxon>Bacteria</taxon>
        <taxon>Pseudomonadati</taxon>
        <taxon>Thermodesulfobacteriota</taxon>
        <taxon>Desulfovibrionia</taxon>
        <taxon>Desulfovibrionales</taxon>
        <taxon>Desulfovibrionaceae</taxon>
        <taxon>Desulfovibrio</taxon>
    </lineage>
</organism>
<protein>
    <submittedName>
        <fullName evidence="1">Uncharacterized protein</fullName>
    </submittedName>
</protein>
<sequence length="574" mass="60881">MQLTNATKANAVLVTAPWTFDASLRSVPGLISLGSNNATNSTYYFVSANDANILVGITNGTVNGTAPVTTQRGQSGNGTSIAVMYTPGDFDAASATKTTPDIYNTTWDYYAYGVDSATSKPAIAIAQVKFGASTATTAQVKYYDEIDSTTGTQPAATWTDFTVTNTGNYLNLRNGNVFLLQNATVNNDNNLITGTIFDYVDGDKLFVVMIKSGTTLATTDLTNRGFKFVYTGSLGSTGNVGSATAGLMNFSIDNNLDIDGNMARFNGTTFTKVGTSSANFEDLSLSGYRVALANTNQFGITQSNMTMYDIDNNVSGSFIGKQAADKSLSVGIYMPVVSSVDQGASLAFLIPNPAVAGDILRANLSFQANASLDQNITARVVDLSATNNTSYTKTELSARWSGVPAEFTPLTDVKGVRAKLPTIVAKNSLYTFQFPVKGICDRISNLRLLEVPTTASSSARAFSYAGSAPTPSVEGSWWISEERGDSYKGLDSVLSPATAQTYYVNYVVRDNGVFDSNATGDRYISDPVVFGSVPTSSSSSSSGCVFNPAASFGLEWLLLMLAPMVAIARSRFKK</sequence>
<name>A0A1X7EHB3_9BACT</name>
<evidence type="ECO:0000313" key="1">
    <source>
        <dbReference type="EMBL" id="SMF33903.1"/>
    </source>
</evidence>
<gene>
    <name evidence="1" type="ORF">SAMN06295933_2938</name>
</gene>
<dbReference type="EMBL" id="FWZU01000005">
    <property type="protein sequence ID" value="SMF33903.1"/>
    <property type="molecule type" value="Genomic_DNA"/>
</dbReference>
<dbReference type="RefSeq" id="WP_085103548.1">
    <property type="nucleotide sequence ID" value="NZ_FWZU01000005.1"/>
</dbReference>
<dbReference type="STRING" id="1519643.SAMN06295933_2938"/>
<proteinExistence type="predicted"/>
<dbReference type="Proteomes" id="UP000192906">
    <property type="component" value="Unassembled WGS sequence"/>
</dbReference>
<evidence type="ECO:0000313" key="2">
    <source>
        <dbReference type="Proteomes" id="UP000192906"/>
    </source>
</evidence>
<reference evidence="2" key="1">
    <citation type="submission" date="2017-04" db="EMBL/GenBank/DDBJ databases">
        <authorList>
            <person name="Varghese N."/>
            <person name="Submissions S."/>
        </authorList>
    </citation>
    <scope>NUCLEOTIDE SEQUENCE [LARGE SCALE GENOMIC DNA]</scope>
    <source>
        <strain evidence="2">K3S</strain>
    </source>
</reference>
<keyword evidence="2" id="KW-1185">Reference proteome</keyword>